<proteinExistence type="inferred from homology"/>
<dbReference type="OrthoDB" id="43862at2"/>
<evidence type="ECO:0000313" key="6">
    <source>
        <dbReference type="Proteomes" id="UP000217785"/>
    </source>
</evidence>
<evidence type="ECO:0000259" key="4">
    <source>
        <dbReference type="Pfam" id="PF08241"/>
    </source>
</evidence>
<organism evidence="5 6">
    <name type="scientific">Effusibacillus lacus</name>
    <dbReference type="NCBI Taxonomy" id="1348429"/>
    <lineage>
        <taxon>Bacteria</taxon>
        <taxon>Bacillati</taxon>
        <taxon>Bacillota</taxon>
        <taxon>Bacilli</taxon>
        <taxon>Bacillales</taxon>
        <taxon>Alicyclobacillaceae</taxon>
        <taxon>Effusibacillus</taxon>
    </lineage>
</organism>
<sequence>MDEEQQIKQKVNEQFSKNAEKYVTSDSHAKGGDLSLLVEWLQPEPHWIALDIATGGGHVAKTLSPHVAHVFSTDLTKQMLANTARHLNQSCKNIWYVLADAESLPFLDHTFDIVTCRIAPHHFPNPRKFVSEVERVLKPHGKFLLIDNVVPDKPELAEFMNTLEKLRDESHVRCLSVKEWKDLFNLSNLIEIKSLIRKKTFQFPGWVERTAGSREQIDRVKQYICDASEEIHQYFSVVIENEEIQSLQVDEWMVLSERP</sequence>
<comment type="similarity">
    <text evidence="1">Belongs to the methyltransferase superfamily.</text>
</comment>
<dbReference type="Pfam" id="PF08241">
    <property type="entry name" value="Methyltransf_11"/>
    <property type="match status" value="1"/>
</dbReference>
<name>A0A292YQK2_9BACL</name>
<dbReference type="AlphaFoldDB" id="A0A292YQK2"/>
<evidence type="ECO:0000313" key="5">
    <source>
        <dbReference type="EMBL" id="GAX91189.1"/>
    </source>
</evidence>
<evidence type="ECO:0000256" key="3">
    <source>
        <dbReference type="ARBA" id="ARBA00022679"/>
    </source>
</evidence>
<evidence type="ECO:0000256" key="1">
    <source>
        <dbReference type="ARBA" id="ARBA00008361"/>
    </source>
</evidence>
<reference evidence="6" key="1">
    <citation type="submission" date="2017-07" db="EMBL/GenBank/DDBJ databases">
        <title>Draft genome sequence of Effusibacillus lacus strain skLN1.</title>
        <authorList>
            <person name="Watanabe M."/>
            <person name="Kojima H."/>
            <person name="Fukui M."/>
        </authorList>
    </citation>
    <scope>NUCLEOTIDE SEQUENCE [LARGE SCALE GENOMIC DNA]</scope>
    <source>
        <strain evidence="6">skLN1</strain>
    </source>
</reference>
<dbReference type="SUPFAM" id="SSF53335">
    <property type="entry name" value="S-adenosyl-L-methionine-dependent methyltransferases"/>
    <property type="match status" value="1"/>
</dbReference>
<accession>A0A292YQK2</accession>
<dbReference type="RefSeq" id="WP_096182916.1">
    <property type="nucleotide sequence ID" value="NZ_BDUF01000086.1"/>
</dbReference>
<dbReference type="Gene3D" id="3.40.50.150">
    <property type="entry name" value="Vaccinia Virus protein VP39"/>
    <property type="match status" value="1"/>
</dbReference>
<evidence type="ECO:0000256" key="2">
    <source>
        <dbReference type="ARBA" id="ARBA00022603"/>
    </source>
</evidence>
<dbReference type="PANTHER" id="PTHR44942">
    <property type="entry name" value="METHYLTRANSF_11 DOMAIN-CONTAINING PROTEIN"/>
    <property type="match status" value="1"/>
</dbReference>
<dbReference type="CDD" id="cd02440">
    <property type="entry name" value="AdoMet_MTases"/>
    <property type="match status" value="1"/>
</dbReference>
<gene>
    <name evidence="5" type="ORF">EFBL_2855</name>
</gene>
<comment type="caution">
    <text evidence="5">The sequence shown here is derived from an EMBL/GenBank/DDBJ whole genome shotgun (WGS) entry which is preliminary data.</text>
</comment>
<dbReference type="GO" id="GO:0008757">
    <property type="term" value="F:S-adenosylmethionine-dependent methyltransferase activity"/>
    <property type="evidence" value="ECO:0007669"/>
    <property type="project" value="InterPro"/>
</dbReference>
<dbReference type="EMBL" id="BDUF01000086">
    <property type="protein sequence ID" value="GAX91189.1"/>
    <property type="molecule type" value="Genomic_DNA"/>
</dbReference>
<protein>
    <submittedName>
        <fullName evidence="5">Methylase</fullName>
    </submittedName>
</protein>
<keyword evidence="2 5" id="KW-0489">Methyltransferase</keyword>
<feature type="domain" description="Methyltransferase type 11" evidence="4">
    <location>
        <begin position="50"/>
        <end position="144"/>
    </location>
</feature>
<dbReference type="GO" id="GO:0032259">
    <property type="term" value="P:methylation"/>
    <property type="evidence" value="ECO:0007669"/>
    <property type="project" value="UniProtKB-KW"/>
</dbReference>
<dbReference type="InterPro" id="IPR013216">
    <property type="entry name" value="Methyltransf_11"/>
</dbReference>
<dbReference type="InterPro" id="IPR029063">
    <property type="entry name" value="SAM-dependent_MTases_sf"/>
</dbReference>
<keyword evidence="6" id="KW-1185">Reference proteome</keyword>
<dbReference type="InterPro" id="IPR051052">
    <property type="entry name" value="Diverse_substrate_MTase"/>
</dbReference>
<dbReference type="PANTHER" id="PTHR44942:SF4">
    <property type="entry name" value="METHYLTRANSFERASE TYPE 11 DOMAIN-CONTAINING PROTEIN"/>
    <property type="match status" value="1"/>
</dbReference>
<keyword evidence="3" id="KW-0808">Transferase</keyword>
<dbReference type="Proteomes" id="UP000217785">
    <property type="component" value="Unassembled WGS sequence"/>
</dbReference>